<dbReference type="RefSeq" id="WP_003799892.1">
    <property type="nucleotide sequence ID" value="NZ_BAEG01000035.1"/>
</dbReference>
<reference evidence="1 2" key="1">
    <citation type="submission" date="2011-12" db="EMBL/GenBank/DDBJ databases">
        <title>Whole genome shotgun sequence of Arthrobacter globiformis NBRC 12137.</title>
        <authorList>
            <person name="Miyazawa S."/>
            <person name="Hosoyama A."/>
            <person name="Tsuchikane K."/>
            <person name="Katsumata H."/>
            <person name="Yamazaki S."/>
            <person name="Fujita N."/>
        </authorList>
    </citation>
    <scope>NUCLEOTIDE SEQUENCE [LARGE SCALE GENOMIC DNA]</scope>
    <source>
        <strain evidence="1 2">NBRC 12137</strain>
    </source>
</reference>
<dbReference type="AlphaFoldDB" id="H0QJQ9"/>
<accession>H0QJQ9</accession>
<organism evidence="1 2">
    <name type="scientific">Arthrobacter globiformis (strain ATCC 8010 / DSM 20124 / JCM 1332 / NBRC 12137 / NCIMB 8907 / NRRL B-2979 / 168)</name>
    <dbReference type="NCBI Taxonomy" id="1077972"/>
    <lineage>
        <taxon>Bacteria</taxon>
        <taxon>Bacillati</taxon>
        <taxon>Actinomycetota</taxon>
        <taxon>Actinomycetes</taxon>
        <taxon>Micrococcales</taxon>
        <taxon>Micrococcaceae</taxon>
        <taxon>Arthrobacter</taxon>
    </lineage>
</organism>
<comment type="caution">
    <text evidence="1">The sequence shown here is derived from an EMBL/GenBank/DDBJ whole genome shotgun (WGS) entry which is preliminary data.</text>
</comment>
<evidence type="ECO:0000313" key="1">
    <source>
        <dbReference type="EMBL" id="GAB13060.1"/>
    </source>
</evidence>
<gene>
    <name evidence="1" type="ORF">ARGLB_035_00250</name>
</gene>
<keyword evidence="2" id="KW-1185">Reference proteome</keyword>
<dbReference type="EMBL" id="BAEG01000035">
    <property type="protein sequence ID" value="GAB13060.1"/>
    <property type="molecule type" value="Genomic_DNA"/>
</dbReference>
<name>H0QJQ9_ARTG1</name>
<evidence type="ECO:0000313" key="2">
    <source>
        <dbReference type="Proteomes" id="UP000003828"/>
    </source>
</evidence>
<proteinExistence type="predicted"/>
<dbReference type="Proteomes" id="UP000003828">
    <property type="component" value="Unassembled WGS sequence"/>
</dbReference>
<sequence length="103" mass="11369">MTAELTITRRITTASNATFLGTIGDIVADVASFPIGHYPGCARHAKIPEAGCHPGGTMLRITDMSKDDKQNLRYCDFYCFMSLADFSTWVEAEDLAEPEISYK</sequence>
<dbReference type="STRING" id="1077972.ARGLB_035_00250"/>
<protein>
    <submittedName>
        <fullName evidence="1">Uncharacterized protein</fullName>
    </submittedName>
</protein>